<organism evidence="2 3">
    <name type="scientific">Cladophialophora chaetospira</name>
    <dbReference type="NCBI Taxonomy" id="386627"/>
    <lineage>
        <taxon>Eukaryota</taxon>
        <taxon>Fungi</taxon>
        <taxon>Dikarya</taxon>
        <taxon>Ascomycota</taxon>
        <taxon>Pezizomycotina</taxon>
        <taxon>Eurotiomycetes</taxon>
        <taxon>Chaetothyriomycetidae</taxon>
        <taxon>Chaetothyriales</taxon>
        <taxon>Herpotrichiellaceae</taxon>
        <taxon>Cladophialophora</taxon>
    </lineage>
</organism>
<proteinExistence type="predicted"/>
<evidence type="ECO:0000313" key="3">
    <source>
        <dbReference type="Proteomes" id="UP001172673"/>
    </source>
</evidence>
<dbReference type="PANTHER" id="PTHR37540">
    <property type="entry name" value="TRANSCRIPTION FACTOR (ACR-2), PUTATIVE-RELATED-RELATED"/>
    <property type="match status" value="1"/>
</dbReference>
<dbReference type="Proteomes" id="UP001172673">
    <property type="component" value="Unassembled WGS sequence"/>
</dbReference>
<gene>
    <name evidence="2" type="ORF">H2200_010405</name>
</gene>
<sequence>MPTLINYNQATFKNQVKPNKRRLQELQHSAARAHAARVAYWRKKGIPLDGSSSPERRRSSEDDDPSPLSGPVVFVKQENDRGNKTLSRHNSSSSGRTTSAKVTTSGTDSGNVSEQHLSRSCTAPNQRRLGSQSSSSFNGQHVKRLADTRLTWPPTSHLFDPLNSLPIQQDAEVVAAMDHYINNWAPSQRPGLKYQTKDNPLIRDAFPAALQNVELFEATIALCLSFKAAGQNFQSRVCNWSLYHKGQALSAIRKKLNAGWVDEAVILATVFLMIIDNVFLDVHAYETHLYGLRKMARAFKAASSRELFSGSLLSFIAWAESNALLLFGDRIAPQSPKTSGSRLEYPSHPFPSTLTITIGTLTPGFQLVASQGGLSVEVLAILAKTVHWTRCIDPRPGESPSGTDQAFLMNFDPRANSAELMRLCRVSDEGHIIERAICKAVYIYHANLLGWTCRCSGYRQVVEELGHALRLWVFREAWNKNLWKWLALITANAARRGKLEHLQTEAMTSLLAMDESDKEWEQLRTVTKEFLYHSKLEREWKSCWDQAQIATV</sequence>
<dbReference type="InterPro" id="IPR021858">
    <property type="entry name" value="Fun_TF"/>
</dbReference>
<protein>
    <submittedName>
        <fullName evidence="2">Uncharacterized protein</fullName>
    </submittedName>
</protein>
<reference evidence="2" key="1">
    <citation type="submission" date="2022-10" db="EMBL/GenBank/DDBJ databases">
        <title>Culturing micro-colonial fungi from biological soil crusts in the Mojave desert and describing Neophaeococcomyces mojavensis, and introducing the new genera and species Taxawa tesnikishii.</title>
        <authorList>
            <person name="Kurbessoian T."/>
            <person name="Stajich J.E."/>
        </authorList>
    </citation>
    <scope>NUCLEOTIDE SEQUENCE</scope>
    <source>
        <strain evidence="2">TK_41</strain>
    </source>
</reference>
<dbReference type="EMBL" id="JAPDRK010000017">
    <property type="protein sequence ID" value="KAJ9605016.1"/>
    <property type="molecule type" value="Genomic_DNA"/>
</dbReference>
<feature type="region of interest" description="Disordered" evidence="1">
    <location>
        <begin position="45"/>
        <end position="140"/>
    </location>
</feature>
<dbReference type="Pfam" id="PF11951">
    <property type="entry name" value="Fungal_trans_2"/>
    <property type="match status" value="1"/>
</dbReference>
<keyword evidence="3" id="KW-1185">Reference proteome</keyword>
<name>A0AA39CE71_9EURO</name>
<comment type="caution">
    <text evidence="2">The sequence shown here is derived from an EMBL/GenBank/DDBJ whole genome shotgun (WGS) entry which is preliminary data.</text>
</comment>
<dbReference type="AlphaFoldDB" id="A0AA39CE71"/>
<accession>A0AA39CE71</accession>
<dbReference type="PANTHER" id="PTHR37540:SF5">
    <property type="entry name" value="TRANSCRIPTION FACTOR DOMAIN-CONTAINING PROTEIN"/>
    <property type="match status" value="1"/>
</dbReference>
<evidence type="ECO:0000313" key="2">
    <source>
        <dbReference type="EMBL" id="KAJ9605016.1"/>
    </source>
</evidence>
<feature type="compositionally biased region" description="Polar residues" evidence="1">
    <location>
        <begin position="84"/>
        <end position="139"/>
    </location>
</feature>
<evidence type="ECO:0000256" key="1">
    <source>
        <dbReference type="SAM" id="MobiDB-lite"/>
    </source>
</evidence>